<accession>A0A4Z0M470</accession>
<sequence length="190" mass="21353">MNTVIDGVDYGPLAQLLGTWWGDRGLDIAPEPVGEDAEAYYDQIIFTPSGPADNAKEQDLVTVRYHQVVRKRANGRIFHDQVGHWTWEPKTGMLTHSLSIPRAMSLLAGGGLRQDGESTIFEVRAEKGSETFGIAQSPFLLEKARTTSFEMVMTVTGDELSYNELTMLEIYGRTFEHKDRAKLQRILFDT</sequence>
<keyword evidence="3" id="KW-1185">Reference proteome</keyword>
<gene>
    <name evidence="2" type="ORF">E4634_09035</name>
</gene>
<proteinExistence type="predicted"/>
<feature type="domain" description="THAP4-like heme-binding" evidence="1">
    <location>
        <begin position="10"/>
        <end position="185"/>
    </location>
</feature>
<reference evidence="2 3" key="1">
    <citation type="submission" date="2019-04" db="EMBL/GenBank/DDBJ databases">
        <title>Taxonomy of novel Haliea sp. from mangrove soil of West Coast of India.</title>
        <authorList>
            <person name="Verma A."/>
            <person name="Kumar P."/>
            <person name="Krishnamurthi S."/>
        </authorList>
    </citation>
    <scope>NUCLEOTIDE SEQUENCE [LARGE SCALE GENOMIC DNA]</scope>
    <source>
        <strain evidence="2 3">SAOS-164</strain>
    </source>
</reference>
<organism evidence="2 3">
    <name type="scientific">Mangrovimicrobium sediminis</name>
    <dbReference type="NCBI Taxonomy" id="2562682"/>
    <lineage>
        <taxon>Bacteria</taxon>
        <taxon>Pseudomonadati</taxon>
        <taxon>Pseudomonadota</taxon>
        <taxon>Gammaproteobacteria</taxon>
        <taxon>Cellvibrionales</taxon>
        <taxon>Halieaceae</taxon>
        <taxon>Mangrovimicrobium</taxon>
    </lineage>
</organism>
<protein>
    <submittedName>
        <fullName evidence="2">DUF1794 domain-containing protein</fullName>
    </submittedName>
</protein>
<dbReference type="InterPro" id="IPR014878">
    <property type="entry name" value="THAP4-like_heme-bd"/>
</dbReference>
<dbReference type="Proteomes" id="UP000298050">
    <property type="component" value="Unassembled WGS sequence"/>
</dbReference>
<comment type="caution">
    <text evidence="2">The sequence shown here is derived from an EMBL/GenBank/DDBJ whole genome shotgun (WGS) entry which is preliminary data.</text>
</comment>
<dbReference type="Pfam" id="PF08768">
    <property type="entry name" value="THAP4_heme-bd"/>
    <property type="match status" value="1"/>
</dbReference>
<dbReference type="SUPFAM" id="SSF50814">
    <property type="entry name" value="Lipocalins"/>
    <property type="match status" value="1"/>
</dbReference>
<evidence type="ECO:0000313" key="3">
    <source>
        <dbReference type="Proteomes" id="UP000298050"/>
    </source>
</evidence>
<dbReference type="AlphaFoldDB" id="A0A4Z0M470"/>
<name>A0A4Z0M470_9GAMM</name>
<dbReference type="OrthoDB" id="9784808at2"/>
<dbReference type="Gene3D" id="2.40.128.20">
    <property type="match status" value="1"/>
</dbReference>
<dbReference type="EMBL" id="SRLE01000006">
    <property type="protein sequence ID" value="TGD74256.1"/>
    <property type="molecule type" value="Genomic_DNA"/>
</dbReference>
<evidence type="ECO:0000313" key="2">
    <source>
        <dbReference type="EMBL" id="TGD74256.1"/>
    </source>
</evidence>
<dbReference type="RefSeq" id="WP_135443017.1">
    <property type="nucleotide sequence ID" value="NZ_SRLE01000006.1"/>
</dbReference>
<evidence type="ECO:0000259" key="1">
    <source>
        <dbReference type="Pfam" id="PF08768"/>
    </source>
</evidence>
<dbReference type="InterPro" id="IPR012674">
    <property type="entry name" value="Calycin"/>
</dbReference>